<dbReference type="FunFam" id="3.30.2350.10:FF:000006">
    <property type="entry name" value="Pseudouridine synthase"/>
    <property type="match status" value="1"/>
</dbReference>
<dbReference type="GO" id="GO:0003723">
    <property type="term" value="F:RNA binding"/>
    <property type="evidence" value="ECO:0007669"/>
    <property type="project" value="UniProtKB-KW"/>
</dbReference>
<dbReference type="PROSITE" id="PS50889">
    <property type="entry name" value="S4"/>
    <property type="match status" value="1"/>
</dbReference>
<dbReference type="CDD" id="cd00165">
    <property type="entry name" value="S4"/>
    <property type="match status" value="1"/>
</dbReference>
<comment type="caution">
    <text evidence="9">The sequence shown here is derived from an EMBL/GenBank/DDBJ whole genome shotgun (WGS) entry which is preliminary data.</text>
</comment>
<dbReference type="GO" id="GO:0120159">
    <property type="term" value="F:rRNA pseudouridine synthase activity"/>
    <property type="evidence" value="ECO:0007669"/>
    <property type="project" value="UniProtKB-ARBA"/>
</dbReference>
<evidence type="ECO:0000256" key="4">
    <source>
        <dbReference type="ARBA" id="ARBA00023235"/>
    </source>
</evidence>
<evidence type="ECO:0000256" key="7">
    <source>
        <dbReference type="RuleBase" id="RU362028"/>
    </source>
</evidence>
<evidence type="ECO:0000256" key="3">
    <source>
        <dbReference type="ARBA" id="ARBA00022884"/>
    </source>
</evidence>
<keyword evidence="3 6" id="KW-0694">RNA-binding</keyword>
<sequence>MMEHTFTFQQQNRIRIDKWLIEQASSWSRSGVQKWIKDGQVTVNGKTAKASDKLHEGDVIVVYEPEAKPVDIQPELIPLDIVYEDSDLLVVNKRRGMVVHPSPGHQSGTLVNALLAHCDDLSGINGEMRPGIVHRIDKDTSGLLVVAKSDAAHVSLAKQLEQKLVERKYFAIVNGTMKHDEGTIDAPIGRDPNDRQKYTVTSKNAKDAVTHFEVQERLGEQTLVACHLETGRTHQIRVHFQYIKHPIIGDPKYGPRRKMKLPIEGQALHAGELRLKHPKTNEEMTFTAPLPDDFSSCLGKLRQAST</sequence>
<evidence type="ECO:0000256" key="6">
    <source>
        <dbReference type="PROSITE-ProRule" id="PRU00182"/>
    </source>
</evidence>
<feature type="domain" description="RNA-binding S4" evidence="8">
    <location>
        <begin position="14"/>
        <end position="73"/>
    </location>
</feature>
<dbReference type="EC" id="5.4.99.-" evidence="7"/>
<dbReference type="Gene3D" id="3.30.2350.10">
    <property type="entry name" value="Pseudouridine synthase"/>
    <property type="match status" value="1"/>
</dbReference>
<dbReference type="EMBL" id="JACHHB010000001">
    <property type="protein sequence ID" value="MBB5172151.1"/>
    <property type="molecule type" value="Genomic_DNA"/>
</dbReference>
<dbReference type="Gene3D" id="3.10.290.10">
    <property type="entry name" value="RNA-binding S4 domain"/>
    <property type="match status" value="1"/>
</dbReference>
<comment type="similarity">
    <text evidence="2 7">Belongs to the pseudouridine synthase RluA family.</text>
</comment>
<organism evidence="9 10">
    <name type="scientific">Texcoconibacillus texcoconensis</name>
    <dbReference type="NCBI Taxonomy" id="1095777"/>
    <lineage>
        <taxon>Bacteria</taxon>
        <taxon>Bacillati</taxon>
        <taxon>Bacillota</taxon>
        <taxon>Bacilli</taxon>
        <taxon>Bacillales</taxon>
        <taxon>Bacillaceae</taxon>
        <taxon>Texcoconibacillus</taxon>
    </lineage>
</organism>
<dbReference type="AlphaFoldDB" id="A0A840QLB4"/>
<dbReference type="InterPro" id="IPR006224">
    <property type="entry name" value="PsdUridine_synth_RluA-like_CS"/>
</dbReference>
<dbReference type="SUPFAM" id="SSF55174">
    <property type="entry name" value="Alpha-L RNA-binding motif"/>
    <property type="match status" value="1"/>
</dbReference>
<comment type="catalytic activity">
    <reaction evidence="1 7">
        <text>a uridine in RNA = a pseudouridine in RNA</text>
        <dbReference type="Rhea" id="RHEA:48348"/>
        <dbReference type="Rhea" id="RHEA-COMP:12068"/>
        <dbReference type="Rhea" id="RHEA-COMP:12069"/>
        <dbReference type="ChEBI" id="CHEBI:65314"/>
        <dbReference type="ChEBI" id="CHEBI:65315"/>
    </reaction>
</comment>
<name>A0A840QLB4_9BACI</name>
<dbReference type="PANTHER" id="PTHR21600">
    <property type="entry name" value="MITOCHONDRIAL RNA PSEUDOURIDINE SYNTHASE"/>
    <property type="match status" value="1"/>
</dbReference>
<keyword evidence="4 7" id="KW-0413">Isomerase</keyword>
<proteinExistence type="inferred from homology"/>
<dbReference type="Pfam" id="PF01479">
    <property type="entry name" value="S4"/>
    <property type="match status" value="1"/>
</dbReference>
<dbReference type="SUPFAM" id="SSF55120">
    <property type="entry name" value="Pseudouridine synthase"/>
    <property type="match status" value="1"/>
</dbReference>
<evidence type="ECO:0000256" key="1">
    <source>
        <dbReference type="ARBA" id="ARBA00000073"/>
    </source>
</evidence>
<gene>
    <name evidence="9" type="ORF">HNQ41_000291</name>
</gene>
<evidence type="ECO:0000256" key="2">
    <source>
        <dbReference type="ARBA" id="ARBA00010876"/>
    </source>
</evidence>
<dbReference type="InterPro" id="IPR036986">
    <property type="entry name" value="S4_RNA-bd_sf"/>
</dbReference>
<dbReference type="PANTHER" id="PTHR21600:SF44">
    <property type="entry name" value="RIBOSOMAL LARGE SUBUNIT PSEUDOURIDINE SYNTHASE D"/>
    <property type="match status" value="1"/>
</dbReference>
<comment type="function">
    <text evidence="7">Responsible for synthesis of pseudouridine from uracil.</text>
</comment>
<dbReference type="RefSeq" id="WP_184662624.1">
    <property type="nucleotide sequence ID" value="NZ_JACHHB010000001.1"/>
</dbReference>
<keyword evidence="10" id="KW-1185">Reference proteome</keyword>
<feature type="active site" evidence="5">
    <location>
        <position position="137"/>
    </location>
</feature>
<protein>
    <recommendedName>
        <fullName evidence="7">Pseudouridine synthase</fullName>
        <ecNumber evidence="7">5.4.99.-</ecNumber>
    </recommendedName>
</protein>
<evidence type="ECO:0000313" key="10">
    <source>
        <dbReference type="Proteomes" id="UP000551878"/>
    </source>
</evidence>
<accession>A0A840QLB4</accession>
<dbReference type="InterPro" id="IPR006225">
    <property type="entry name" value="PsdUridine_synth_RluC/D"/>
</dbReference>
<evidence type="ECO:0000256" key="5">
    <source>
        <dbReference type="PIRSR" id="PIRSR606225-1"/>
    </source>
</evidence>
<dbReference type="PROSITE" id="PS01129">
    <property type="entry name" value="PSI_RLU"/>
    <property type="match status" value="1"/>
</dbReference>
<dbReference type="SMART" id="SM00363">
    <property type="entry name" value="S4"/>
    <property type="match status" value="1"/>
</dbReference>
<dbReference type="InterPro" id="IPR020103">
    <property type="entry name" value="PsdUridine_synth_cat_dom_sf"/>
</dbReference>
<dbReference type="InterPro" id="IPR050188">
    <property type="entry name" value="RluA_PseudoU_synthase"/>
</dbReference>
<dbReference type="Pfam" id="PF00849">
    <property type="entry name" value="PseudoU_synth_2"/>
    <property type="match status" value="1"/>
</dbReference>
<dbReference type="InterPro" id="IPR002942">
    <property type="entry name" value="S4_RNA-bd"/>
</dbReference>
<dbReference type="InterPro" id="IPR006145">
    <property type="entry name" value="PsdUridine_synth_RsuA/RluA"/>
</dbReference>
<evidence type="ECO:0000313" key="9">
    <source>
        <dbReference type="EMBL" id="MBB5172151.1"/>
    </source>
</evidence>
<dbReference type="NCBIfam" id="TIGR00005">
    <property type="entry name" value="rluA_subfam"/>
    <property type="match status" value="1"/>
</dbReference>
<evidence type="ECO:0000259" key="8">
    <source>
        <dbReference type="SMART" id="SM00363"/>
    </source>
</evidence>
<dbReference type="GO" id="GO:0000455">
    <property type="term" value="P:enzyme-directed rRNA pseudouridine synthesis"/>
    <property type="evidence" value="ECO:0007669"/>
    <property type="project" value="TreeGrafter"/>
</dbReference>
<reference evidence="9 10" key="1">
    <citation type="submission" date="2020-08" db="EMBL/GenBank/DDBJ databases">
        <title>Genomic Encyclopedia of Type Strains, Phase IV (KMG-IV): sequencing the most valuable type-strain genomes for metagenomic binning, comparative biology and taxonomic classification.</title>
        <authorList>
            <person name="Goeker M."/>
        </authorList>
    </citation>
    <scope>NUCLEOTIDE SEQUENCE [LARGE SCALE GENOMIC DNA]</scope>
    <source>
        <strain evidence="9 10">DSM 24696</strain>
    </source>
</reference>
<dbReference type="CDD" id="cd02869">
    <property type="entry name" value="PseudoU_synth_RluA_like"/>
    <property type="match status" value="1"/>
</dbReference>
<dbReference type="Proteomes" id="UP000551878">
    <property type="component" value="Unassembled WGS sequence"/>
</dbReference>